<dbReference type="CDD" id="cd00610">
    <property type="entry name" value="OAT_like"/>
    <property type="match status" value="1"/>
</dbReference>
<keyword evidence="5 7" id="KW-0663">Pyridoxal phosphate</keyword>
<dbReference type="Proteomes" id="UP000038040">
    <property type="component" value="Unplaced"/>
</dbReference>
<evidence type="ECO:0000256" key="6">
    <source>
        <dbReference type="ARBA" id="ARBA00048021"/>
    </source>
</evidence>
<dbReference type="GO" id="GO:0009450">
    <property type="term" value="P:gamma-aminobutyric acid catabolic process"/>
    <property type="evidence" value="ECO:0007669"/>
    <property type="project" value="TreeGrafter"/>
</dbReference>
<evidence type="ECO:0000256" key="2">
    <source>
        <dbReference type="ARBA" id="ARBA00008954"/>
    </source>
</evidence>
<comment type="similarity">
    <text evidence="2 7">Belongs to the class-III pyridoxal-phosphate-dependent aminotransferase family.</text>
</comment>
<protein>
    <submittedName>
        <fullName evidence="9">(S)-3-amino-2-methylpropionate transaminase</fullName>
    </submittedName>
</protein>
<proteinExistence type="inferred from homology"/>
<dbReference type="SUPFAM" id="SSF53383">
    <property type="entry name" value="PLP-dependent transferases"/>
    <property type="match status" value="1"/>
</dbReference>
<dbReference type="InterPro" id="IPR015421">
    <property type="entry name" value="PyrdxlP-dep_Trfase_major"/>
</dbReference>
<evidence type="ECO:0000256" key="4">
    <source>
        <dbReference type="ARBA" id="ARBA00022679"/>
    </source>
</evidence>
<comment type="catalytic activity">
    <reaction evidence="6">
        <text>4-aminobutanoate + 2-oxoglutarate = succinate semialdehyde + L-glutamate</text>
        <dbReference type="Rhea" id="RHEA:23352"/>
        <dbReference type="ChEBI" id="CHEBI:16810"/>
        <dbReference type="ChEBI" id="CHEBI:29985"/>
        <dbReference type="ChEBI" id="CHEBI:57706"/>
        <dbReference type="ChEBI" id="CHEBI:59888"/>
        <dbReference type="EC" id="2.6.1.19"/>
    </reaction>
</comment>
<dbReference type="Gene3D" id="3.40.640.10">
    <property type="entry name" value="Type I PLP-dependent aspartate aminotransferase-like (Major domain)"/>
    <property type="match status" value="1"/>
</dbReference>
<dbReference type="WBParaSite" id="DME_0001004501-mRNA-1">
    <property type="protein sequence ID" value="DME_0001004501-mRNA-1"/>
    <property type="gene ID" value="DME_0001004501"/>
</dbReference>
<dbReference type="GO" id="GO:0005739">
    <property type="term" value="C:mitochondrion"/>
    <property type="evidence" value="ECO:0007669"/>
    <property type="project" value="TreeGrafter"/>
</dbReference>
<accession>A0A0N4UPY3</accession>
<dbReference type="PANTHER" id="PTHR43206">
    <property type="entry name" value="AMINOTRANSFERASE"/>
    <property type="match status" value="1"/>
</dbReference>
<name>A0A0N4UPY3_DRAME</name>
<organism evidence="8 9">
    <name type="scientific">Dracunculus medinensis</name>
    <name type="common">Guinea worm</name>
    <dbReference type="NCBI Taxonomy" id="318479"/>
    <lineage>
        <taxon>Eukaryota</taxon>
        <taxon>Metazoa</taxon>
        <taxon>Ecdysozoa</taxon>
        <taxon>Nematoda</taxon>
        <taxon>Chromadorea</taxon>
        <taxon>Rhabditida</taxon>
        <taxon>Spirurina</taxon>
        <taxon>Dracunculoidea</taxon>
        <taxon>Dracunculidae</taxon>
        <taxon>Dracunculus</taxon>
    </lineage>
</organism>
<dbReference type="InterPro" id="IPR015422">
    <property type="entry name" value="PyrdxlP-dep_Trfase_small"/>
</dbReference>
<dbReference type="PANTHER" id="PTHR43206:SF1">
    <property type="entry name" value="4-AMINOBUTYRATE AMINOTRANSFERASE, MITOCHONDRIAL"/>
    <property type="match status" value="1"/>
</dbReference>
<dbReference type="FunFam" id="3.40.640.10:FF:000073">
    <property type="entry name" value="Probable 4-aminobutyrate aminotransferase"/>
    <property type="match status" value="1"/>
</dbReference>
<evidence type="ECO:0000313" key="9">
    <source>
        <dbReference type="WBParaSite" id="DME_0001004501-mRNA-1"/>
    </source>
</evidence>
<dbReference type="GO" id="GO:0030170">
    <property type="term" value="F:pyridoxal phosphate binding"/>
    <property type="evidence" value="ECO:0007669"/>
    <property type="project" value="InterPro"/>
</dbReference>
<evidence type="ECO:0000313" key="8">
    <source>
        <dbReference type="Proteomes" id="UP000038040"/>
    </source>
</evidence>
<evidence type="ECO:0000256" key="7">
    <source>
        <dbReference type="RuleBase" id="RU003560"/>
    </source>
</evidence>
<dbReference type="InterPro" id="IPR005814">
    <property type="entry name" value="Aminotrans_3"/>
</dbReference>
<dbReference type="AlphaFoldDB" id="A0A0N4UPY3"/>
<dbReference type="Pfam" id="PF00202">
    <property type="entry name" value="Aminotran_3"/>
    <property type="match status" value="1"/>
</dbReference>
<reference evidence="9" key="1">
    <citation type="submission" date="2017-02" db="UniProtKB">
        <authorList>
            <consortium name="WormBaseParasite"/>
        </authorList>
    </citation>
    <scope>IDENTIFICATION</scope>
</reference>
<keyword evidence="4" id="KW-0808">Transferase</keyword>
<dbReference type="GO" id="GO:0034386">
    <property type="term" value="F:4-aminobutyrate:2-oxoglutarate transaminase activity"/>
    <property type="evidence" value="ECO:0007669"/>
    <property type="project" value="UniProtKB-EC"/>
</dbReference>
<dbReference type="PIRSF" id="PIRSF000521">
    <property type="entry name" value="Transaminase_4ab_Lys_Orn"/>
    <property type="match status" value="1"/>
</dbReference>
<dbReference type="Gene3D" id="3.90.1150.10">
    <property type="entry name" value="Aspartate Aminotransferase, domain 1"/>
    <property type="match status" value="1"/>
</dbReference>
<dbReference type="InterPro" id="IPR015424">
    <property type="entry name" value="PyrdxlP-dep_Trfase"/>
</dbReference>
<evidence type="ECO:0000256" key="1">
    <source>
        <dbReference type="ARBA" id="ARBA00001933"/>
    </source>
</evidence>
<comment type="cofactor">
    <cofactor evidence="1">
        <name>pyridoxal 5'-phosphate</name>
        <dbReference type="ChEBI" id="CHEBI:597326"/>
    </cofactor>
</comment>
<evidence type="ECO:0000256" key="3">
    <source>
        <dbReference type="ARBA" id="ARBA00022576"/>
    </source>
</evidence>
<keyword evidence="3" id="KW-0032">Aminotransferase</keyword>
<sequence length="447" mass="49474">LQKNVEAVAPSVSTPIPGPISKKLKEKMEPHHQAPSVRFFVDYEKSFGNYLVDADGNTLLDVYMQISSLSLGAVSRPALGSFPPTFYPDAITNALSSVAPRGCPGVQTMLCGTSSNENAIKAAFIWYQYNKRGKKPPTDKDLKSCMKQELPGTPNLTVLSFQGAFHGRSLAALSLTRSKSIHKVDIPAFNWPVANFPRYKYPLAKNIQYNERQDDECLAMVEKLIIDHKKAERDVAALIVEPIQAEGGDHHGSPAFFQGLRNITGKHGVVFIVDEVQTGGGGTGSFWAHELWNLIDPPDLVVFAKKFMTCGYFYAEHLSCKEPYRIYNTWMGEPTKVVLLEKAIEIIRRDNLLEQVRIVGKALYNGLLQIENVNSSKMMNVRGLGTFCAFDLLSSKMRDEFLETAVANGLHIGGCGDAGVRLRPALIFGEKHLEIALDVINKSMKKL</sequence>
<evidence type="ECO:0000256" key="5">
    <source>
        <dbReference type="ARBA" id="ARBA00022898"/>
    </source>
</evidence>